<protein>
    <submittedName>
        <fullName evidence="1">Uncharacterized protein</fullName>
    </submittedName>
</protein>
<comment type="caution">
    <text evidence="1">The sequence shown here is derived from an EMBL/GenBank/DDBJ whole genome shotgun (WGS) entry which is preliminary data.</text>
</comment>
<name>A0AAV0L8V7_9ROSI</name>
<evidence type="ECO:0000313" key="1">
    <source>
        <dbReference type="EMBL" id="CAI0430853.1"/>
    </source>
</evidence>
<dbReference type="AlphaFoldDB" id="A0AAV0L8V7"/>
<reference evidence="1" key="1">
    <citation type="submission" date="2022-08" db="EMBL/GenBank/DDBJ databases">
        <authorList>
            <person name="Gutierrez-Valencia J."/>
        </authorList>
    </citation>
    <scope>NUCLEOTIDE SEQUENCE</scope>
</reference>
<evidence type="ECO:0000313" key="2">
    <source>
        <dbReference type="Proteomes" id="UP001154282"/>
    </source>
</evidence>
<proteinExistence type="predicted"/>
<dbReference type="EMBL" id="CAMGYJ010000006">
    <property type="protein sequence ID" value="CAI0430853.1"/>
    <property type="molecule type" value="Genomic_DNA"/>
</dbReference>
<accession>A0AAV0L8V7</accession>
<gene>
    <name evidence="1" type="ORF">LITE_LOCUS22792</name>
</gene>
<sequence length="35" mass="3891">MDHHGSSLLENPYIPYHCMDCYLSSTCLGSISMGK</sequence>
<organism evidence="1 2">
    <name type="scientific">Linum tenue</name>
    <dbReference type="NCBI Taxonomy" id="586396"/>
    <lineage>
        <taxon>Eukaryota</taxon>
        <taxon>Viridiplantae</taxon>
        <taxon>Streptophyta</taxon>
        <taxon>Embryophyta</taxon>
        <taxon>Tracheophyta</taxon>
        <taxon>Spermatophyta</taxon>
        <taxon>Magnoliopsida</taxon>
        <taxon>eudicotyledons</taxon>
        <taxon>Gunneridae</taxon>
        <taxon>Pentapetalae</taxon>
        <taxon>rosids</taxon>
        <taxon>fabids</taxon>
        <taxon>Malpighiales</taxon>
        <taxon>Linaceae</taxon>
        <taxon>Linum</taxon>
    </lineage>
</organism>
<dbReference type="Proteomes" id="UP001154282">
    <property type="component" value="Unassembled WGS sequence"/>
</dbReference>
<keyword evidence="2" id="KW-1185">Reference proteome</keyword>